<reference evidence="2" key="1">
    <citation type="journal article" date="2020" name="Biotechnol. Biofuels">
        <title>New insights from the biogas microbiome by comprehensive genome-resolved metagenomics of nearly 1600 species originating from multiple anaerobic digesters.</title>
        <authorList>
            <person name="Campanaro S."/>
            <person name="Treu L."/>
            <person name="Rodriguez-R L.M."/>
            <person name="Kovalovszki A."/>
            <person name="Ziels R.M."/>
            <person name="Maus I."/>
            <person name="Zhu X."/>
            <person name="Kougias P.G."/>
            <person name="Basile A."/>
            <person name="Luo G."/>
            <person name="Schluter A."/>
            <person name="Konstantinidis K.T."/>
            <person name="Angelidaki I."/>
        </authorList>
    </citation>
    <scope>NUCLEOTIDE SEQUENCE</scope>
    <source>
        <strain evidence="2">AS06rmzACSIP_7</strain>
    </source>
</reference>
<feature type="transmembrane region" description="Helical" evidence="1">
    <location>
        <begin position="270"/>
        <end position="289"/>
    </location>
</feature>
<evidence type="ECO:0000313" key="2">
    <source>
        <dbReference type="EMBL" id="NLW35009.1"/>
    </source>
</evidence>
<feature type="transmembrane region" description="Helical" evidence="1">
    <location>
        <begin position="152"/>
        <end position="178"/>
    </location>
</feature>
<dbReference type="EMBL" id="JAAYEE010000099">
    <property type="protein sequence ID" value="NLW35009.1"/>
    <property type="molecule type" value="Genomic_DNA"/>
</dbReference>
<feature type="transmembrane region" description="Helical" evidence="1">
    <location>
        <begin position="295"/>
        <end position="317"/>
    </location>
</feature>
<dbReference type="Proteomes" id="UP000777265">
    <property type="component" value="Unassembled WGS sequence"/>
</dbReference>
<keyword evidence="1" id="KW-0472">Membrane</keyword>
<comment type="caution">
    <text evidence="2">The sequence shown here is derived from an EMBL/GenBank/DDBJ whole genome shotgun (WGS) entry which is preliminary data.</text>
</comment>
<feature type="transmembrane region" description="Helical" evidence="1">
    <location>
        <begin position="12"/>
        <end position="29"/>
    </location>
</feature>
<gene>
    <name evidence="2" type="ORF">GXY80_05935</name>
</gene>
<sequence>MTAWTLSAEYRDSLLLCALSIIFFCIFSIDTPVNGDTYAYSRCITSFRGPVIHLGYFAIGHAFYTMLKGVGCTPIQALGYMSAFFGGISVAIMYLFVRKLTGDRFLGFLAALILMFSGAFWLFSEHGEVYVPQLCFVLLSALLIIRRMFFMASLCFLIAVSITPTSCLALPFLLYVLWMYESGVRQLMSFVWPIAVVFAVLSVAEYSRVMAVARWAIHSPLVFFDSFSLSALAGKIVRDLAYVYGKSFNFFFFAAIYGFLRLYKLDRKQWLMMVAICLPFSMYILNLGLLSGDHLIITFVAVAFLAAYGVGDVLGLLKIPARGGYVFMVLPVFVYSWLSFQLFIGPERRNARELNRVVQDLSVIIPSKGILIADYNFGMAFWALTQKEDNFFLFTGRPTKFLQEQSASKDRGLERLQTRFWINAPHFPAFITENTEAQRLISDRQIYFADLLPWPGRLVRIILPKEVLDAREKKRCLVHRLKNYLQRNLGYRAEITHAIDSPLVPVYTVRFLP</sequence>
<keyword evidence="1" id="KW-0812">Transmembrane</keyword>
<evidence type="ECO:0000313" key="3">
    <source>
        <dbReference type="Proteomes" id="UP000777265"/>
    </source>
</evidence>
<proteinExistence type="predicted"/>
<feature type="transmembrane region" description="Helical" evidence="1">
    <location>
        <begin position="243"/>
        <end position="263"/>
    </location>
</feature>
<name>A0A971M3G5_9BACT</name>
<reference evidence="2" key="2">
    <citation type="submission" date="2020-01" db="EMBL/GenBank/DDBJ databases">
        <authorList>
            <person name="Campanaro S."/>
        </authorList>
    </citation>
    <scope>NUCLEOTIDE SEQUENCE</scope>
    <source>
        <strain evidence="2">AS06rmzACSIP_7</strain>
    </source>
</reference>
<feature type="transmembrane region" description="Helical" evidence="1">
    <location>
        <begin position="184"/>
        <end position="203"/>
    </location>
</feature>
<feature type="transmembrane region" description="Helical" evidence="1">
    <location>
        <begin position="215"/>
        <end position="237"/>
    </location>
</feature>
<dbReference type="AlphaFoldDB" id="A0A971M3G5"/>
<feature type="transmembrane region" description="Helical" evidence="1">
    <location>
        <begin position="104"/>
        <end position="123"/>
    </location>
</feature>
<feature type="transmembrane region" description="Helical" evidence="1">
    <location>
        <begin position="129"/>
        <end position="145"/>
    </location>
</feature>
<organism evidence="2 3">
    <name type="scientific">Syntrophorhabdus aromaticivorans</name>
    <dbReference type="NCBI Taxonomy" id="328301"/>
    <lineage>
        <taxon>Bacteria</taxon>
        <taxon>Pseudomonadati</taxon>
        <taxon>Thermodesulfobacteriota</taxon>
        <taxon>Syntrophorhabdia</taxon>
        <taxon>Syntrophorhabdales</taxon>
        <taxon>Syntrophorhabdaceae</taxon>
        <taxon>Syntrophorhabdus</taxon>
    </lineage>
</organism>
<keyword evidence="1" id="KW-1133">Transmembrane helix</keyword>
<protein>
    <submittedName>
        <fullName evidence="2">DUF2723 domain-containing protein</fullName>
    </submittedName>
</protein>
<feature type="transmembrane region" description="Helical" evidence="1">
    <location>
        <begin position="77"/>
        <end position="97"/>
    </location>
</feature>
<accession>A0A971M3G5</accession>
<feature type="transmembrane region" description="Helical" evidence="1">
    <location>
        <begin position="324"/>
        <end position="344"/>
    </location>
</feature>
<evidence type="ECO:0000256" key="1">
    <source>
        <dbReference type="SAM" id="Phobius"/>
    </source>
</evidence>